<evidence type="ECO:0000313" key="2">
    <source>
        <dbReference type="EMBL" id="KKL89069.1"/>
    </source>
</evidence>
<dbReference type="AlphaFoldDB" id="A0A0F9FRB1"/>
<feature type="non-terminal residue" evidence="2">
    <location>
        <position position="72"/>
    </location>
</feature>
<name>A0A0F9FRB1_9ZZZZ</name>
<proteinExistence type="predicted"/>
<protein>
    <recommendedName>
        <fullName evidence="1">Putative metallopeptidase domain-containing protein</fullName>
    </recommendedName>
</protein>
<evidence type="ECO:0000259" key="1">
    <source>
        <dbReference type="Pfam" id="PF13203"/>
    </source>
</evidence>
<dbReference type="InterPro" id="IPR025154">
    <property type="entry name" value="Put_metallopeptidase_dom"/>
</dbReference>
<accession>A0A0F9FRB1</accession>
<gene>
    <name evidence="2" type="ORF">LCGC14_1918360</name>
</gene>
<comment type="caution">
    <text evidence="2">The sequence shown here is derived from an EMBL/GenBank/DDBJ whole genome shotgun (WGS) entry which is preliminary data.</text>
</comment>
<dbReference type="Pfam" id="PF13203">
    <property type="entry name" value="DUF2201_N"/>
    <property type="match status" value="1"/>
</dbReference>
<sequence length="72" mass="8330">MDAQMKVDRCITRLLRQYPFWGSLTLGFEIQPSNSIPTMATDGIRLFFNPDYVEQQDEEILCTVLAHENGHK</sequence>
<feature type="domain" description="Putative metallopeptidase" evidence="1">
    <location>
        <begin position="6"/>
        <end position="69"/>
    </location>
</feature>
<dbReference type="EMBL" id="LAZR01020389">
    <property type="protein sequence ID" value="KKL89069.1"/>
    <property type="molecule type" value="Genomic_DNA"/>
</dbReference>
<reference evidence="2" key="1">
    <citation type="journal article" date="2015" name="Nature">
        <title>Complex archaea that bridge the gap between prokaryotes and eukaryotes.</title>
        <authorList>
            <person name="Spang A."/>
            <person name="Saw J.H."/>
            <person name="Jorgensen S.L."/>
            <person name="Zaremba-Niedzwiedzka K."/>
            <person name="Martijn J."/>
            <person name="Lind A.E."/>
            <person name="van Eijk R."/>
            <person name="Schleper C."/>
            <person name="Guy L."/>
            <person name="Ettema T.J."/>
        </authorList>
    </citation>
    <scope>NUCLEOTIDE SEQUENCE</scope>
</reference>
<organism evidence="2">
    <name type="scientific">marine sediment metagenome</name>
    <dbReference type="NCBI Taxonomy" id="412755"/>
    <lineage>
        <taxon>unclassified sequences</taxon>
        <taxon>metagenomes</taxon>
        <taxon>ecological metagenomes</taxon>
    </lineage>
</organism>